<reference evidence="2 3" key="1">
    <citation type="submission" date="2023-05" db="EMBL/GenBank/DDBJ databases">
        <title>Novel species of genus Flectobacillus isolated from stream in China.</title>
        <authorList>
            <person name="Lu H."/>
        </authorList>
    </citation>
    <scope>NUCLEOTIDE SEQUENCE [LARGE SCALE GENOMIC DNA]</scope>
    <source>
        <strain evidence="2 3">LFS242W</strain>
    </source>
</reference>
<organism evidence="2 3">
    <name type="scientific">Flectobacillus rivi</name>
    <dbReference type="NCBI Taxonomy" id="2984209"/>
    <lineage>
        <taxon>Bacteria</taxon>
        <taxon>Pseudomonadati</taxon>
        <taxon>Bacteroidota</taxon>
        <taxon>Cytophagia</taxon>
        <taxon>Cytophagales</taxon>
        <taxon>Flectobacillaceae</taxon>
        <taxon>Flectobacillus</taxon>
    </lineage>
</organism>
<accession>A0ABT6Z6P3</accession>
<feature type="chain" id="PRO_5046823168" description="DUF3575 domain-containing protein" evidence="1">
    <location>
        <begin position="18"/>
        <end position="187"/>
    </location>
</feature>
<evidence type="ECO:0000313" key="3">
    <source>
        <dbReference type="Proteomes" id="UP001225761"/>
    </source>
</evidence>
<dbReference type="Proteomes" id="UP001225761">
    <property type="component" value="Unassembled WGS sequence"/>
</dbReference>
<protein>
    <recommendedName>
        <fullName evidence="4">DUF3575 domain-containing protein</fullName>
    </recommendedName>
</protein>
<feature type="signal peptide" evidence="1">
    <location>
        <begin position="1"/>
        <end position="17"/>
    </location>
</feature>
<name>A0ABT6Z6P3_9BACT</name>
<sequence>MKKFCFIILLWSYQLLAQETTFNTNYSIELDPIAYVLKGYSFHGIIQPSSHISFDLGIFGIEEPEGFSGNDGFKIRQNGFGIKANYHFGEGTTRGLYTGLNIGYATVDATHNTSLAVADGNNITIGAQMGYRFFFHKPQEGIQKGLYLVPWFSYGYVVHTKAVKFTNLQYDNSKWLFFPTIHIGYRF</sequence>
<evidence type="ECO:0000313" key="2">
    <source>
        <dbReference type="EMBL" id="MDI9876770.1"/>
    </source>
</evidence>
<keyword evidence="1" id="KW-0732">Signal</keyword>
<dbReference type="RefSeq" id="WP_166553196.1">
    <property type="nucleotide sequence ID" value="NZ_JASHIE010000015.1"/>
</dbReference>
<comment type="caution">
    <text evidence="2">The sequence shown here is derived from an EMBL/GenBank/DDBJ whole genome shotgun (WGS) entry which is preliminary data.</text>
</comment>
<proteinExistence type="predicted"/>
<evidence type="ECO:0000256" key="1">
    <source>
        <dbReference type="SAM" id="SignalP"/>
    </source>
</evidence>
<dbReference type="EMBL" id="JASHIE010000015">
    <property type="protein sequence ID" value="MDI9876770.1"/>
    <property type="molecule type" value="Genomic_DNA"/>
</dbReference>
<gene>
    <name evidence="2" type="ORF">QM481_19700</name>
</gene>
<keyword evidence="3" id="KW-1185">Reference proteome</keyword>
<evidence type="ECO:0008006" key="4">
    <source>
        <dbReference type="Google" id="ProtNLM"/>
    </source>
</evidence>